<dbReference type="RefSeq" id="WP_191312919.1">
    <property type="nucleotide sequence ID" value="NZ_BNCL01000035.1"/>
</dbReference>
<evidence type="ECO:0000256" key="1">
    <source>
        <dbReference type="SAM" id="Phobius"/>
    </source>
</evidence>
<evidence type="ECO:0000313" key="2">
    <source>
        <dbReference type="EMBL" id="MBL3675617.1"/>
    </source>
</evidence>
<sequence length="143" mass="15816">MNKSIGVWLHMDTLRQHAWSLWNWIAVHGQWIFSGIGVTVLLGFFALFGRKNQRDGTKQSKDAESISTAPASRLITEITDRERVNYDPALGRVLRSASQEAKYQRRASPKRALRKRGATTPGAALLLALLALLALALVTCSTS</sequence>
<proteinExistence type="predicted"/>
<keyword evidence="1" id="KW-0812">Transmembrane</keyword>
<dbReference type="Proteomes" id="UP000644749">
    <property type="component" value="Unassembled WGS sequence"/>
</dbReference>
<comment type="caution">
    <text evidence="2">The sequence shown here is derived from an EMBL/GenBank/DDBJ whole genome shotgun (WGS) entry which is preliminary data.</text>
</comment>
<reference evidence="2 3" key="1">
    <citation type="submission" date="2021-01" db="EMBL/GenBank/DDBJ databases">
        <title>011410 draft genome.</title>
        <authorList>
            <person name="Lang L."/>
        </authorList>
    </citation>
    <scope>NUCLEOTIDE SEQUENCE [LARGE SCALE GENOMIC DNA]</scope>
    <source>
        <strain evidence="2 3">KCTC 42845</strain>
    </source>
</reference>
<name>A0ABS1SA49_9RHOB</name>
<feature type="transmembrane region" description="Helical" evidence="1">
    <location>
        <begin position="118"/>
        <end position="138"/>
    </location>
</feature>
<accession>A0ABS1SA49</accession>
<feature type="transmembrane region" description="Helical" evidence="1">
    <location>
        <begin position="31"/>
        <end position="49"/>
    </location>
</feature>
<keyword evidence="1" id="KW-0472">Membrane</keyword>
<evidence type="ECO:0000313" key="3">
    <source>
        <dbReference type="Proteomes" id="UP000644749"/>
    </source>
</evidence>
<gene>
    <name evidence="2" type="ORF">JL111_19290</name>
</gene>
<protein>
    <submittedName>
        <fullName evidence="2">Uncharacterized protein</fullName>
    </submittedName>
</protein>
<organism evidence="2 3">
    <name type="scientific">Paracoccus aerius</name>
    <dbReference type="NCBI Taxonomy" id="1915382"/>
    <lineage>
        <taxon>Bacteria</taxon>
        <taxon>Pseudomonadati</taxon>
        <taxon>Pseudomonadota</taxon>
        <taxon>Alphaproteobacteria</taxon>
        <taxon>Rhodobacterales</taxon>
        <taxon>Paracoccaceae</taxon>
        <taxon>Paracoccus</taxon>
    </lineage>
</organism>
<keyword evidence="3" id="KW-1185">Reference proteome</keyword>
<dbReference type="EMBL" id="JAESHT010000034">
    <property type="protein sequence ID" value="MBL3675617.1"/>
    <property type="molecule type" value="Genomic_DNA"/>
</dbReference>
<keyword evidence="1" id="KW-1133">Transmembrane helix</keyword>